<organism evidence="4 5">
    <name type="scientific">Amycolatopsis pithecellobii</name>
    <dbReference type="NCBI Taxonomy" id="664692"/>
    <lineage>
        <taxon>Bacteria</taxon>
        <taxon>Bacillati</taxon>
        <taxon>Actinomycetota</taxon>
        <taxon>Actinomycetes</taxon>
        <taxon>Pseudonocardiales</taxon>
        <taxon>Pseudonocardiaceae</taxon>
        <taxon>Amycolatopsis</taxon>
    </lineage>
</organism>
<dbReference type="InterPro" id="IPR050641">
    <property type="entry name" value="RIFMO-like"/>
</dbReference>
<keyword evidence="5" id="KW-1185">Reference proteome</keyword>
<protein>
    <submittedName>
        <fullName evidence="4">4-hydroxybenzoate 3-monooxygenase</fullName>
        <ecNumber evidence="4">1.14.13.2</ecNumber>
    </submittedName>
</protein>
<dbReference type="InterPro" id="IPR036188">
    <property type="entry name" value="FAD/NAD-bd_sf"/>
</dbReference>
<dbReference type="EC" id="1.14.13.2" evidence="4"/>
<keyword evidence="2" id="KW-0274">FAD</keyword>
<gene>
    <name evidence="4" type="ORF">GKO32_18805</name>
</gene>
<evidence type="ECO:0000259" key="3">
    <source>
        <dbReference type="Pfam" id="PF01494"/>
    </source>
</evidence>
<accession>A0A6N7YVP7</accession>
<dbReference type="Proteomes" id="UP000440096">
    <property type="component" value="Unassembled WGS sequence"/>
</dbReference>
<dbReference type="PRINTS" id="PR00420">
    <property type="entry name" value="RNGMNOXGNASE"/>
</dbReference>
<dbReference type="RefSeq" id="WP_312868104.1">
    <property type="nucleotide sequence ID" value="NZ_WMBA01000028.1"/>
</dbReference>
<evidence type="ECO:0000313" key="4">
    <source>
        <dbReference type="EMBL" id="MTD56012.1"/>
    </source>
</evidence>
<keyword evidence="4" id="KW-0560">Oxidoreductase</keyword>
<dbReference type="GO" id="GO:0071949">
    <property type="term" value="F:FAD binding"/>
    <property type="evidence" value="ECO:0007669"/>
    <property type="project" value="InterPro"/>
</dbReference>
<feature type="domain" description="FAD-binding" evidence="3">
    <location>
        <begin position="3"/>
        <end position="342"/>
    </location>
</feature>
<name>A0A6N7YVP7_9PSEU</name>
<sequence length="390" mass="43311">MARTQVGIIGAGPAGLLLSYLLHAEGIDAVVLEARSREYVERRVRAGVCEHPTVELLREIGVGARMDAEGLPHHGFSLRFDGADHRIALTELTGKSIMVYGQQEIVKDLIAAHEAKGHPVEFEVADVELSDVDGERPRVRYRDVDGKPRELQCAVIAGCDGFHGVSRPSAPGLKPIDREYPFAWLGVLARTPPSHEELIYTYHERGFALHSMRSPEVTRLYLQVPQDEKIEEWPDDRIWSELSARLATSDGFSLHEGPILDKSVTPMRSFVAEPMRYGRLFLAGDAAHIVPPTGAKGMNLAVADVRVLSRALVELLRHNRSELAESYSDTCLARVWRAEHFSWSMTSMLHTAPGADDFQRRLQLSQLRYTVSSTAAATSLAENYVGLPFE</sequence>
<dbReference type="SUPFAM" id="SSF51905">
    <property type="entry name" value="FAD/NAD(P)-binding domain"/>
    <property type="match status" value="1"/>
</dbReference>
<evidence type="ECO:0000256" key="1">
    <source>
        <dbReference type="ARBA" id="ARBA00022630"/>
    </source>
</evidence>
<dbReference type="NCBIfam" id="NF006091">
    <property type="entry name" value="PRK08243.1"/>
    <property type="match status" value="1"/>
</dbReference>
<keyword evidence="4" id="KW-0503">Monooxygenase</keyword>
<dbReference type="Pfam" id="PF01494">
    <property type="entry name" value="FAD_binding_3"/>
    <property type="match status" value="1"/>
</dbReference>
<comment type="caution">
    <text evidence="4">The sequence shown here is derived from an EMBL/GenBank/DDBJ whole genome shotgun (WGS) entry which is preliminary data.</text>
</comment>
<dbReference type="InterPro" id="IPR002938">
    <property type="entry name" value="FAD-bd"/>
</dbReference>
<dbReference type="AlphaFoldDB" id="A0A6N7YVP7"/>
<proteinExistence type="predicted"/>
<keyword evidence="1" id="KW-0285">Flavoprotein</keyword>
<dbReference type="GO" id="GO:0018659">
    <property type="term" value="F:4-hydroxybenzoate 3-monooxygenase activity"/>
    <property type="evidence" value="ECO:0007669"/>
    <property type="project" value="UniProtKB-EC"/>
</dbReference>
<dbReference type="PANTHER" id="PTHR43004">
    <property type="entry name" value="TRK SYSTEM POTASSIUM UPTAKE PROTEIN"/>
    <property type="match status" value="1"/>
</dbReference>
<dbReference type="PANTHER" id="PTHR43004:SF3">
    <property type="entry name" value="P-HYDROXYBENZOATE HYDROXYLASE"/>
    <property type="match status" value="1"/>
</dbReference>
<reference evidence="4 5" key="1">
    <citation type="submission" date="2019-11" db="EMBL/GenBank/DDBJ databases">
        <title>Draft genome of Amycolatopsis RM579.</title>
        <authorList>
            <person name="Duangmal K."/>
            <person name="Mingma R."/>
        </authorList>
    </citation>
    <scope>NUCLEOTIDE SEQUENCE [LARGE SCALE GENOMIC DNA]</scope>
    <source>
        <strain evidence="4 5">RM579</strain>
    </source>
</reference>
<dbReference type="SUPFAM" id="SSF54373">
    <property type="entry name" value="FAD-linked reductases, C-terminal domain"/>
    <property type="match status" value="1"/>
</dbReference>
<evidence type="ECO:0000313" key="5">
    <source>
        <dbReference type="Proteomes" id="UP000440096"/>
    </source>
</evidence>
<dbReference type="EMBL" id="WMBA01000028">
    <property type="protein sequence ID" value="MTD56012.1"/>
    <property type="molecule type" value="Genomic_DNA"/>
</dbReference>
<dbReference type="Gene3D" id="3.30.9.10">
    <property type="entry name" value="D-Amino Acid Oxidase, subunit A, domain 2"/>
    <property type="match status" value="1"/>
</dbReference>
<evidence type="ECO:0000256" key="2">
    <source>
        <dbReference type="ARBA" id="ARBA00022827"/>
    </source>
</evidence>
<dbReference type="Gene3D" id="3.50.50.60">
    <property type="entry name" value="FAD/NAD(P)-binding domain"/>
    <property type="match status" value="1"/>
</dbReference>